<comment type="caution">
    <text evidence="3">The sequence shown here is derived from an EMBL/GenBank/DDBJ whole genome shotgun (WGS) entry which is preliminary data.</text>
</comment>
<name>A0ABU9VXV8_9CLOT</name>
<evidence type="ECO:0000313" key="4">
    <source>
        <dbReference type="Proteomes" id="UP001407405"/>
    </source>
</evidence>
<evidence type="ECO:0000256" key="1">
    <source>
        <dbReference type="ARBA" id="ARBA00006987"/>
    </source>
</evidence>
<dbReference type="Gene3D" id="3.40.190.10">
    <property type="entry name" value="Periplasmic binding protein-like II"/>
    <property type="match status" value="1"/>
</dbReference>
<sequence>MKKRLLKWMTVVLMLTLVLTGCSQPAPEPAPQQEPTAETPAEETTETAEVMEEWPLNQLTIIVPYSPGGTNDRQARALAPYIQQELGVPVIVENREGGGTTVAYNTHMQQDPADGSHIIFGQFNAFVTAIIRGAYEYDDFPNMGSMSNGHRIIAVNPEFSPFEDFEDFLKKVEANPGGYTQPVGAGWGLVFDEVLSEVGLTTRSVPYDGGGAARVAFMAGDIDFYVTDYESMVSIMEPGSFEALALLSDTSPYDHMPIANELLEALGYDIRFPNMISPRNFQVKRQFMEDYPDRFDFLSEALVRAANHPAFAEQMKSEGYIFEPAMREESEHLFREVYEAARQFEEAFK</sequence>
<dbReference type="Gene3D" id="3.40.190.150">
    <property type="entry name" value="Bordetella uptake gene, domain 1"/>
    <property type="match status" value="1"/>
</dbReference>
<dbReference type="EMBL" id="JBCITM010000025">
    <property type="protein sequence ID" value="MEN1762001.1"/>
    <property type="molecule type" value="Genomic_DNA"/>
</dbReference>
<keyword evidence="2" id="KW-0732">Signal</keyword>
<protein>
    <submittedName>
        <fullName evidence="3">Tripartite tricarboxylate transporter substrate-binding protein</fullName>
    </submittedName>
</protein>
<dbReference type="Proteomes" id="UP001407405">
    <property type="component" value="Unassembled WGS sequence"/>
</dbReference>
<feature type="chain" id="PRO_5045374095" evidence="2">
    <location>
        <begin position="26"/>
        <end position="349"/>
    </location>
</feature>
<proteinExistence type="inferred from homology"/>
<reference evidence="3 4" key="1">
    <citation type="submission" date="2024-04" db="EMBL/GenBank/DDBJ databases">
        <title>Genome sequencing and metabolic network reconstruction of aminoacids and betaine degradation by Anoxynatronum sibiricum.</title>
        <authorList>
            <person name="Detkova E.N."/>
            <person name="Boltjanskaja Y.V."/>
            <person name="Mardanov A.V."/>
            <person name="Kevbrin V."/>
        </authorList>
    </citation>
    <scope>NUCLEOTIDE SEQUENCE [LARGE SCALE GENOMIC DNA]</scope>
    <source>
        <strain evidence="3 4">Z-7981</strain>
    </source>
</reference>
<dbReference type="PANTHER" id="PTHR42928:SF5">
    <property type="entry name" value="BLR1237 PROTEIN"/>
    <property type="match status" value="1"/>
</dbReference>
<organism evidence="3 4">
    <name type="scientific">Anoxynatronum sibiricum</name>
    <dbReference type="NCBI Taxonomy" id="210623"/>
    <lineage>
        <taxon>Bacteria</taxon>
        <taxon>Bacillati</taxon>
        <taxon>Bacillota</taxon>
        <taxon>Clostridia</taxon>
        <taxon>Eubacteriales</taxon>
        <taxon>Clostridiaceae</taxon>
        <taxon>Anoxynatronum</taxon>
    </lineage>
</organism>
<evidence type="ECO:0000313" key="3">
    <source>
        <dbReference type="EMBL" id="MEN1762001.1"/>
    </source>
</evidence>
<gene>
    <name evidence="3" type="ORF">AAIG11_16045</name>
</gene>
<dbReference type="PROSITE" id="PS51257">
    <property type="entry name" value="PROKAR_LIPOPROTEIN"/>
    <property type="match status" value="1"/>
</dbReference>
<evidence type="ECO:0000256" key="2">
    <source>
        <dbReference type="SAM" id="SignalP"/>
    </source>
</evidence>
<dbReference type="InterPro" id="IPR005064">
    <property type="entry name" value="BUG"/>
</dbReference>
<dbReference type="PANTHER" id="PTHR42928">
    <property type="entry name" value="TRICARBOXYLATE-BINDING PROTEIN"/>
    <property type="match status" value="1"/>
</dbReference>
<dbReference type="SUPFAM" id="SSF53850">
    <property type="entry name" value="Periplasmic binding protein-like II"/>
    <property type="match status" value="1"/>
</dbReference>
<keyword evidence="4" id="KW-1185">Reference proteome</keyword>
<dbReference type="InterPro" id="IPR042100">
    <property type="entry name" value="Bug_dom1"/>
</dbReference>
<dbReference type="RefSeq" id="WP_343187282.1">
    <property type="nucleotide sequence ID" value="NZ_JBCITM010000025.1"/>
</dbReference>
<feature type="signal peptide" evidence="2">
    <location>
        <begin position="1"/>
        <end position="25"/>
    </location>
</feature>
<dbReference type="Pfam" id="PF03401">
    <property type="entry name" value="TctC"/>
    <property type="match status" value="1"/>
</dbReference>
<accession>A0ABU9VXV8</accession>
<comment type="similarity">
    <text evidence="1">Belongs to the UPF0065 (bug) family.</text>
</comment>